<dbReference type="Gene3D" id="2.60.40.790">
    <property type="match status" value="1"/>
</dbReference>
<evidence type="ECO:0000313" key="1">
    <source>
        <dbReference type="EMBL" id="KAK2095945.1"/>
    </source>
</evidence>
<dbReference type="PANTHER" id="PTHR12356">
    <property type="entry name" value="NUCLEAR MOVEMENT PROTEIN NUDC"/>
    <property type="match status" value="1"/>
</dbReference>
<dbReference type="EMBL" id="JASSZA010000012">
    <property type="protein sequence ID" value="KAK2095945.1"/>
    <property type="molecule type" value="Genomic_DNA"/>
</dbReference>
<dbReference type="Proteomes" id="UP001266305">
    <property type="component" value="Unassembled WGS sequence"/>
</dbReference>
<evidence type="ECO:0000313" key="2">
    <source>
        <dbReference type="Proteomes" id="UP001266305"/>
    </source>
</evidence>
<keyword evidence="2" id="KW-1185">Reference proteome</keyword>
<sequence length="130" mass="14462">MSAEHYKKHPKTCKGCFRSDSPASFGGKLQVPCKRSQAGAAEFCLLVSEQALEKLTELHLLIQEQFQKNPDSYNGAVRENYTWSQDYTDLEVRVPVPKHVVKGKQVMVLVGGVGGFTYTDQSCCGKDQHP</sequence>
<organism evidence="1 2">
    <name type="scientific">Saguinus oedipus</name>
    <name type="common">Cotton-top tamarin</name>
    <name type="synonym">Oedipomidas oedipus</name>
    <dbReference type="NCBI Taxonomy" id="9490"/>
    <lineage>
        <taxon>Eukaryota</taxon>
        <taxon>Metazoa</taxon>
        <taxon>Chordata</taxon>
        <taxon>Craniata</taxon>
        <taxon>Vertebrata</taxon>
        <taxon>Euteleostomi</taxon>
        <taxon>Mammalia</taxon>
        <taxon>Eutheria</taxon>
        <taxon>Euarchontoglires</taxon>
        <taxon>Primates</taxon>
        <taxon>Haplorrhini</taxon>
        <taxon>Platyrrhini</taxon>
        <taxon>Cebidae</taxon>
        <taxon>Callitrichinae</taxon>
        <taxon>Saguinus</taxon>
    </lineage>
</organism>
<gene>
    <name evidence="1" type="primary">NUDCD3_1</name>
    <name evidence="1" type="ORF">P7K49_024979</name>
</gene>
<dbReference type="InterPro" id="IPR008978">
    <property type="entry name" value="HSP20-like_chaperone"/>
</dbReference>
<name>A0ABQ9UFY2_SAGOE</name>
<dbReference type="InterPro" id="IPR037898">
    <property type="entry name" value="NudC_fam"/>
</dbReference>
<dbReference type="PANTHER" id="PTHR12356:SF19">
    <property type="entry name" value="NUDC DOMAIN-CONTAINING PROTEIN 3"/>
    <property type="match status" value="1"/>
</dbReference>
<reference evidence="1 2" key="1">
    <citation type="submission" date="2023-05" db="EMBL/GenBank/DDBJ databases">
        <title>B98-5 Cell Line De Novo Hybrid Assembly: An Optical Mapping Approach.</title>
        <authorList>
            <person name="Kananen K."/>
            <person name="Auerbach J.A."/>
            <person name="Kautto E."/>
            <person name="Blachly J.S."/>
        </authorList>
    </citation>
    <scope>NUCLEOTIDE SEQUENCE [LARGE SCALE GENOMIC DNA]</scope>
    <source>
        <strain evidence="1">B95-8</strain>
        <tissue evidence="1">Cell line</tissue>
    </source>
</reference>
<accession>A0ABQ9UFY2</accession>
<dbReference type="SUPFAM" id="SSF49764">
    <property type="entry name" value="HSP20-like chaperones"/>
    <property type="match status" value="1"/>
</dbReference>
<proteinExistence type="predicted"/>
<comment type="caution">
    <text evidence="1">The sequence shown here is derived from an EMBL/GenBank/DDBJ whole genome shotgun (WGS) entry which is preliminary data.</text>
</comment>
<protein>
    <submittedName>
        <fullName evidence="1">NudC domain-containing protein 3</fullName>
    </submittedName>
</protein>